<gene>
    <name evidence="1" type="ORF">GHK62_16780</name>
</gene>
<keyword evidence="2" id="KW-1185">Reference proteome</keyword>
<organism evidence="1 2">
    <name type="scientific">Sinorhizobium terangae</name>
    <dbReference type="NCBI Taxonomy" id="110322"/>
    <lineage>
        <taxon>Bacteria</taxon>
        <taxon>Pseudomonadati</taxon>
        <taxon>Pseudomonadota</taxon>
        <taxon>Alphaproteobacteria</taxon>
        <taxon>Hyphomicrobiales</taxon>
        <taxon>Rhizobiaceae</taxon>
        <taxon>Sinorhizobium/Ensifer group</taxon>
        <taxon>Sinorhizobium</taxon>
    </lineage>
</organism>
<reference evidence="1 2" key="1">
    <citation type="journal article" date="2013" name="Genome Biol.">
        <title>Comparative genomics of the core and accessory genomes of 48 Sinorhizobium strains comprising five genospecies.</title>
        <authorList>
            <person name="Sugawara M."/>
            <person name="Epstein B."/>
            <person name="Badgley B.D."/>
            <person name="Unno T."/>
            <person name="Xu L."/>
            <person name="Reese J."/>
            <person name="Gyaneshwar P."/>
            <person name="Denny R."/>
            <person name="Mudge J."/>
            <person name="Bharti A.K."/>
            <person name="Farmer A.D."/>
            <person name="May G.D."/>
            <person name="Woodward J.E."/>
            <person name="Medigue C."/>
            <person name="Vallenet D."/>
            <person name="Lajus A."/>
            <person name="Rouy Z."/>
            <person name="Martinez-Vaz B."/>
            <person name="Tiffin P."/>
            <person name="Young N.D."/>
            <person name="Sadowsky M.J."/>
        </authorList>
    </citation>
    <scope>NUCLEOTIDE SEQUENCE [LARGE SCALE GENOMIC DNA]</scope>
    <source>
        <strain evidence="1 2">USDA4894</strain>
    </source>
</reference>
<sequence length="95" mass="10369">MGKRVESTEFRLAAQREILVAVLSALAKNDDAWREINRILEEELIVQDHEEDPGIVPSEAFARQNAVTAEISSILQDASARAARGASPAAPKSDR</sequence>
<accession>A0A6N7LF07</accession>
<protein>
    <submittedName>
        <fullName evidence="1">Uncharacterized protein</fullName>
    </submittedName>
</protein>
<comment type="caution">
    <text evidence="1">The sequence shown here is derived from an EMBL/GenBank/DDBJ whole genome shotgun (WGS) entry which is preliminary data.</text>
</comment>
<dbReference type="AlphaFoldDB" id="A0A6N7LF07"/>
<dbReference type="RefSeq" id="WP_153440428.1">
    <property type="nucleotide sequence ID" value="NZ_JACIGA010000002.1"/>
</dbReference>
<dbReference type="EMBL" id="WITC01000061">
    <property type="protein sequence ID" value="MQX16362.1"/>
    <property type="molecule type" value="Genomic_DNA"/>
</dbReference>
<dbReference type="OrthoDB" id="8082805at2"/>
<proteinExistence type="predicted"/>
<evidence type="ECO:0000313" key="1">
    <source>
        <dbReference type="EMBL" id="MQX16362.1"/>
    </source>
</evidence>
<name>A0A6N7LF07_SINTE</name>
<dbReference type="Proteomes" id="UP000439983">
    <property type="component" value="Unassembled WGS sequence"/>
</dbReference>
<evidence type="ECO:0000313" key="2">
    <source>
        <dbReference type="Proteomes" id="UP000439983"/>
    </source>
</evidence>